<sequence>MFMCEFLRLDTDKIIASKDPNVWLKWLEKEGTEQNIDNEEIVAEDESEVENEIIGTRNEDSDPEQEMDYIAEESNEDATSARGLFYLGKNKTTRWNKIELPTSRTRSHNLIPKAPGPQGDAKGAKTSMESFN</sequence>
<dbReference type="EMBL" id="CM043023">
    <property type="protein sequence ID" value="KAI4455394.1"/>
    <property type="molecule type" value="Genomic_DNA"/>
</dbReference>
<organism evidence="1 2">
    <name type="scientific">Holotrichia oblita</name>
    <name type="common">Chafer beetle</name>
    <dbReference type="NCBI Taxonomy" id="644536"/>
    <lineage>
        <taxon>Eukaryota</taxon>
        <taxon>Metazoa</taxon>
        <taxon>Ecdysozoa</taxon>
        <taxon>Arthropoda</taxon>
        <taxon>Hexapoda</taxon>
        <taxon>Insecta</taxon>
        <taxon>Pterygota</taxon>
        <taxon>Neoptera</taxon>
        <taxon>Endopterygota</taxon>
        <taxon>Coleoptera</taxon>
        <taxon>Polyphaga</taxon>
        <taxon>Scarabaeiformia</taxon>
        <taxon>Scarabaeidae</taxon>
        <taxon>Melolonthinae</taxon>
        <taxon>Holotrichia</taxon>
    </lineage>
</organism>
<gene>
    <name evidence="1" type="ORF">MML48_9g00015142</name>
</gene>
<protein>
    <submittedName>
        <fullName evidence="1">Uncharacterized protein</fullName>
    </submittedName>
</protein>
<proteinExistence type="predicted"/>
<keyword evidence="2" id="KW-1185">Reference proteome</keyword>
<accession>A0ACB9SLN0</accession>
<dbReference type="Proteomes" id="UP001056778">
    <property type="component" value="Chromosome 9"/>
</dbReference>
<name>A0ACB9SLN0_HOLOL</name>
<evidence type="ECO:0000313" key="2">
    <source>
        <dbReference type="Proteomes" id="UP001056778"/>
    </source>
</evidence>
<evidence type="ECO:0000313" key="1">
    <source>
        <dbReference type="EMBL" id="KAI4455394.1"/>
    </source>
</evidence>
<comment type="caution">
    <text evidence="1">The sequence shown here is derived from an EMBL/GenBank/DDBJ whole genome shotgun (WGS) entry which is preliminary data.</text>
</comment>
<reference evidence="1" key="1">
    <citation type="submission" date="2022-04" db="EMBL/GenBank/DDBJ databases">
        <title>Chromosome-scale genome assembly of Holotrichia oblita Faldermann.</title>
        <authorList>
            <person name="Rongchong L."/>
        </authorList>
    </citation>
    <scope>NUCLEOTIDE SEQUENCE</scope>
    <source>
        <strain evidence="1">81SQS9</strain>
    </source>
</reference>